<dbReference type="SFLD" id="SFLDS00003">
    <property type="entry name" value="Haloacid_Dehalogenase"/>
    <property type="match status" value="1"/>
</dbReference>
<dbReference type="KEGG" id="tsin:OXH18_13730"/>
<gene>
    <name evidence="1" type="ORF">OXH18_13730</name>
</gene>
<keyword evidence="2" id="KW-1185">Reference proteome</keyword>
<dbReference type="PANTHER" id="PTHR10000:SF8">
    <property type="entry name" value="HAD SUPERFAMILY HYDROLASE-LIKE, TYPE 3"/>
    <property type="match status" value="1"/>
</dbReference>
<dbReference type="InterPro" id="IPR006379">
    <property type="entry name" value="HAD-SF_hydro_IIB"/>
</dbReference>
<protein>
    <submittedName>
        <fullName evidence="1">Cof-type HAD-IIB family hydrolase</fullName>
    </submittedName>
</protein>
<proteinExistence type="predicted"/>
<name>A0A9E8ZKF9_9CYAN</name>
<evidence type="ECO:0000313" key="1">
    <source>
        <dbReference type="EMBL" id="WAL62850.1"/>
    </source>
</evidence>
<dbReference type="Pfam" id="PF08282">
    <property type="entry name" value="Hydrolase_3"/>
    <property type="match status" value="1"/>
</dbReference>
<organism evidence="1 2">
    <name type="scientific">Thermocoleostomius sinensis A174</name>
    <dbReference type="NCBI Taxonomy" id="2016057"/>
    <lineage>
        <taxon>Bacteria</taxon>
        <taxon>Bacillati</taxon>
        <taxon>Cyanobacteriota</taxon>
        <taxon>Cyanophyceae</taxon>
        <taxon>Oculatellales</taxon>
        <taxon>Oculatellaceae</taxon>
        <taxon>Thermocoleostomius</taxon>
    </lineage>
</organism>
<sequence>MQDTSTHLATKQAEVKPPNVQDIRLIVVDLDGTTVGETNQIRPAVKAAIQAARDKGVEVAIATGRMYQSALRFYNDLQLTSPLMTYQGALIKDPASGQVHQHLTVPRSYVAQLLEFLGTPELQSLVSVHLYIDDRLYVREINAETIAYAERSEVEPVAVGDLRQVLDTEPTKLLALSQEIDLIDRLFGSLQKRYTPAELYLTKSVATFLEATHPLVNKGNAVQYLAEEILGLRPENVMTIGDNFNDLEMLQYAGLGVAMGGAPAGVKAVADWVAPDVEADGVAAAIAEFVLIGTEF</sequence>
<accession>A0A9E8ZKF9</accession>
<dbReference type="PROSITE" id="PS01229">
    <property type="entry name" value="COF_2"/>
    <property type="match status" value="1"/>
</dbReference>
<dbReference type="GO" id="GO:0016791">
    <property type="term" value="F:phosphatase activity"/>
    <property type="evidence" value="ECO:0007669"/>
    <property type="project" value="TreeGrafter"/>
</dbReference>
<dbReference type="SUPFAM" id="SSF56784">
    <property type="entry name" value="HAD-like"/>
    <property type="match status" value="1"/>
</dbReference>
<keyword evidence="1" id="KW-0378">Hydrolase</keyword>
<dbReference type="Proteomes" id="UP001163152">
    <property type="component" value="Chromosome"/>
</dbReference>
<dbReference type="NCBIfam" id="TIGR01484">
    <property type="entry name" value="HAD-SF-IIB"/>
    <property type="match status" value="1"/>
</dbReference>
<dbReference type="AlphaFoldDB" id="A0A9E8ZKF9"/>
<dbReference type="CDD" id="cd07516">
    <property type="entry name" value="HAD_Pase"/>
    <property type="match status" value="1"/>
</dbReference>
<dbReference type="GO" id="GO:0000287">
    <property type="term" value="F:magnesium ion binding"/>
    <property type="evidence" value="ECO:0007669"/>
    <property type="project" value="TreeGrafter"/>
</dbReference>
<dbReference type="InterPro" id="IPR000150">
    <property type="entry name" value="Cof"/>
</dbReference>
<dbReference type="EMBL" id="CP113797">
    <property type="protein sequence ID" value="WAL62850.1"/>
    <property type="molecule type" value="Genomic_DNA"/>
</dbReference>
<dbReference type="SFLD" id="SFLDG01140">
    <property type="entry name" value="C2.B:_Phosphomannomutase_and_P"/>
    <property type="match status" value="1"/>
</dbReference>
<dbReference type="Gene3D" id="3.30.1240.10">
    <property type="match status" value="1"/>
</dbReference>
<reference evidence="1" key="1">
    <citation type="submission" date="2022-12" db="EMBL/GenBank/DDBJ databases">
        <title>Polyphasic identification of a Novel Hot-Spring Cyanobacterium Ocullathermofonsia sinensis gen nov. sp. nov. and Genomic Insights on its Adaptations to the Thermal Habitat.</title>
        <authorList>
            <person name="Daroch M."/>
            <person name="Tang J."/>
            <person name="Jiang Y."/>
        </authorList>
    </citation>
    <scope>NUCLEOTIDE SEQUENCE</scope>
    <source>
        <strain evidence="1">PKUAC-SCTA174</strain>
    </source>
</reference>
<dbReference type="PANTHER" id="PTHR10000">
    <property type="entry name" value="PHOSPHOSERINE PHOSPHATASE"/>
    <property type="match status" value="1"/>
</dbReference>
<dbReference type="Gene3D" id="3.40.50.1000">
    <property type="entry name" value="HAD superfamily/HAD-like"/>
    <property type="match status" value="1"/>
</dbReference>
<evidence type="ECO:0000313" key="2">
    <source>
        <dbReference type="Proteomes" id="UP001163152"/>
    </source>
</evidence>
<dbReference type="InterPro" id="IPR023214">
    <property type="entry name" value="HAD_sf"/>
</dbReference>
<dbReference type="NCBIfam" id="TIGR00099">
    <property type="entry name" value="Cof-subfamily"/>
    <property type="match status" value="1"/>
</dbReference>
<dbReference type="InterPro" id="IPR036412">
    <property type="entry name" value="HAD-like_sf"/>
</dbReference>
<dbReference type="GO" id="GO:0005829">
    <property type="term" value="C:cytosol"/>
    <property type="evidence" value="ECO:0007669"/>
    <property type="project" value="TreeGrafter"/>
</dbReference>